<dbReference type="RefSeq" id="WP_188156151.1">
    <property type="nucleotide sequence ID" value="NZ_CP061280.1"/>
</dbReference>
<dbReference type="KEGG" id="mbos:ICJ55_06955"/>
<dbReference type="GO" id="GO:0003677">
    <property type="term" value="F:DNA binding"/>
    <property type="evidence" value="ECO:0007669"/>
    <property type="project" value="UniProtKB-KW"/>
</dbReference>
<dbReference type="SMART" id="SM00422">
    <property type="entry name" value="HTH_MERR"/>
    <property type="match status" value="1"/>
</dbReference>
<dbReference type="PANTHER" id="PTHR30204:SF94">
    <property type="entry name" value="HEAVY METAL-DEPENDENT TRANSCRIPTIONAL REGULATOR HI_0293-RELATED"/>
    <property type="match status" value="1"/>
</dbReference>
<dbReference type="PRINTS" id="PR00040">
    <property type="entry name" value="HTHMERR"/>
</dbReference>
<accession>A0A7H1C0J5</accession>
<keyword evidence="1" id="KW-0805">Transcription regulation</keyword>
<reference evidence="5 6" key="1">
    <citation type="submission" date="2020-09" db="EMBL/GenBank/DDBJ databases">
        <title>Mannheimia bovis sp.nov., isolated from a cow.</title>
        <authorList>
            <person name="Li F."/>
        </authorList>
    </citation>
    <scope>NUCLEOTIDE SEQUENCE [LARGE SCALE GENOMIC DNA]</scope>
    <source>
        <strain evidence="5 6">ZY190616</strain>
    </source>
</reference>
<dbReference type="AlphaFoldDB" id="A0A7H1C0J5"/>
<dbReference type="PANTHER" id="PTHR30204">
    <property type="entry name" value="REDOX-CYCLING DRUG-SENSING TRANSCRIPTIONAL ACTIVATOR SOXR"/>
    <property type="match status" value="1"/>
</dbReference>
<dbReference type="Gene3D" id="1.10.1660.10">
    <property type="match status" value="1"/>
</dbReference>
<dbReference type="EMBL" id="CP061280">
    <property type="protein sequence ID" value="QNS14500.1"/>
    <property type="molecule type" value="Genomic_DNA"/>
</dbReference>
<dbReference type="PROSITE" id="PS50937">
    <property type="entry name" value="HTH_MERR_2"/>
    <property type="match status" value="1"/>
</dbReference>
<dbReference type="Proteomes" id="UP000576260">
    <property type="component" value="Chromosome"/>
</dbReference>
<evidence type="ECO:0000313" key="6">
    <source>
        <dbReference type="Proteomes" id="UP000576260"/>
    </source>
</evidence>
<dbReference type="SUPFAM" id="SSF46955">
    <property type="entry name" value="Putative DNA-binding domain"/>
    <property type="match status" value="1"/>
</dbReference>
<proteinExistence type="predicted"/>
<feature type="domain" description="HTH merR-type" evidence="4">
    <location>
        <begin position="4"/>
        <end position="73"/>
    </location>
</feature>
<evidence type="ECO:0000313" key="5">
    <source>
        <dbReference type="EMBL" id="QNS14500.1"/>
    </source>
</evidence>
<dbReference type="GO" id="GO:0003700">
    <property type="term" value="F:DNA-binding transcription factor activity"/>
    <property type="evidence" value="ECO:0007669"/>
    <property type="project" value="InterPro"/>
</dbReference>
<keyword evidence="3" id="KW-0804">Transcription</keyword>
<evidence type="ECO:0000256" key="2">
    <source>
        <dbReference type="ARBA" id="ARBA00023125"/>
    </source>
</evidence>
<protein>
    <submittedName>
        <fullName evidence="5">MerR family transcriptional regulator</fullName>
    </submittedName>
</protein>
<dbReference type="InterPro" id="IPR000551">
    <property type="entry name" value="MerR-type_HTH_dom"/>
</dbReference>
<keyword evidence="2" id="KW-0238">DNA-binding</keyword>
<dbReference type="InterPro" id="IPR047057">
    <property type="entry name" value="MerR_fam"/>
</dbReference>
<organism evidence="5 6">
    <name type="scientific">Mannheimia bovis</name>
    <dbReference type="NCBI Taxonomy" id="2770636"/>
    <lineage>
        <taxon>Bacteria</taxon>
        <taxon>Pseudomonadati</taxon>
        <taxon>Pseudomonadota</taxon>
        <taxon>Gammaproteobacteria</taxon>
        <taxon>Pasteurellales</taxon>
        <taxon>Pasteurellaceae</taxon>
        <taxon>Mannheimia</taxon>
    </lineage>
</organism>
<dbReference type="InterPro" id="IPR009061">
    <property type="entry name" value="DNA-bd_dom_put_sf"/>
</dbReference>
<evidence type="ECO:0000259" key="4">
    <source>
        <dbReference type="PROSITE" id="PS50937"/>
    </source>
</evidence>
<evidence type="ECO:0000256" key="3">
    <source>
        <dbReference type="ARBA" id="ARBA00023163"/>
    </source>
</evidence>
<name>A0A7H1C0J5_9PAST</name>
<keyword evidence="6" id="KW-1185">Reference proteome</keyword>
<sequence length="133" mass="15176">MLEKFKINELSQKSGVHLETIRYYEKLGLISQAKRQANGYRVFDETHLAELSFIKACRAMNLSLDECKMLLDIQKNPTNSCESVDELAKKHLNAINEQIAQLQLIKTLLENMVGCQNNDVAHCQIIQNIKELG</sequence>
<gene>
    <name evidence="5" type="ORF">ICJ55_06955</name>
</gene>
<dbReference type="Pfam" id="PF13411">
    <property type="entry name" value="MerR_1"/>
    <property type="match status" value="1"/>
</dbReference>
<evidence type="ECO:0000256" key="1">
    <source>
        <dbReference type="ARBA" id="ARBA00023015"/>
    </source>
</evidence>